<accession>A0A139HI24</accession>
<dbReference type="EMBL" id="LFZO01000636">
    <property type="protein sequence ID" value="KXT02052.1"/>
    <property type="molecule type" value="Genomic_DNA"/>
</dbReference>
<organism evidence="2 3">
    <name type="scientific">Pseudocercospora musae</name>
    <dbReference type="NCBI Taxonomy" id="113226"/>
    <lineage>
        <taxon>Eukaryota</taxon>
        <taxon>Fungi</taxon>
        <taxon>Dikarya</taxon>
        <taxon>Ascomycota</taxon>
        <taxon>Pezizomycotina</taxon>
        <taxon>Dothideomycetes</taxon>
        <taxon>Dothideomycetidae</taxon>
        <taxon>Mycosphaerellales</taxon>
        <taxon>Mycosphaerellaceae</taxon>
        <taxon>Pseudocercospora</taxon>
    </lineage>
</organism>
<evidence type="ECO:0000313" key="2">
    <source>
        <dbReference type="EMBL" id="KXT02052.1"/>
    </source>
</evidence>
<name>A0A139HI24_9PEZI</name>
<feature type="region of interest" description="Disordered" evidence="1">
    <location>
        <begin position="235"/>
        <end position="273"/>
    </location>
</feature>
<reference evidence="2 3" key="1">
    <citation type="submission" date="2015-07" db="EMBL/GenBank/DDBJ databases">
        <title>Comparative genomics of the Sigatoka disease complex on banana suggests a link between parallel evolutionary changes in Pseudocercospora fijiensis and Pseudocercospora eumusae and increased virulence on the banana host.</title>
        <authorList>
            <person name="Chang T.-C."/>
            <person name="Salvucci A."/>
            <person name="Crous P.W."/>
            <person name="Stergiopoulos I."/>
        </authorList>
    </citation>
    <scope>NUCLEOTIDE SEQUENCE [LARGE SCALE GENOMIC DNA]</scope>
    <source>
        <strain evidence="2 3">CBS 116634</strain>
    </source>
</reference>
<feature type="compositionally biased region" description="Basic and acidic residues" evidence="1">
    <location>
        <begin position="257"/>
        <end position="266"/>
    </location>
</feature>
<feature type="non-terminal residue" evidence="2">
    <location>
        <position position="1"/>
    </location>
</feature>
<sequence>CFHDFERAGRDEVQQQWTAFTERTPTAILQQRMQEHRVTPTNDQQQAHSALPQASEIQGILFNRRQRFYDQGILPPSPHIYQATETTSVGTSEATLKNDTKKKRSGILLAGNYVGFVGWGNPDDIPHRTSSERDRDEQKIDRFIRAQRQYNQEAGKGSATSFELWGQAGGQQYLYSAEEVNQIISGDHKPALLWTFKPLRNIRSVNFEKRRTDEYIRQQQELRTQQLLYPIPQPLRGKTAFSTGDTGTGVPLTTGKPPREYSRPDCGRQSPIRHSPEVAAGQALLIQNLKHTHSPYSLPRSPWRRARTPTTPGSGPSSTSPNRSRTPTPPPRSRQGSRSSSTTLSKASTMAAPPVVGIADLDPVGLLKGEDGESVERWLERFDRAQRNVNGRLDPV</sequence>
<feature type="compositionally biased region" description="Low complexity" evidence="1">
    <location>
        <begin position="333"/>
        <end position="343"/>
    </location>
</feature>
<comment type="caution">
    <text evidence="2">The sequence shown here is derived from an EMBL/GenBank/DDBJ whole genome shotgun (WGS) entry which is preliminary data.</text>
</comment>
<dbReference type="AlphaFoldDB" id="A0A139HI24"/>
<proteinExistence type="predicted"/>
<feature type="compositionally biased region" description="Low complexity" evidence="1">
    <location>
        <begin position="308"/>
        <end position="326"/>
    </location>
</feature>
<protein>
    <submittedName>
        <fullName evidence="2">Uncharacterized protein</fullName>
    </submittedName>
</protein>
<evidence type="ECO:0000256" key="1">
    <source>
        <dbReference type="SAM" id="MobiDB-lite"/>
    </source>
</evidence>
<evidence type="ECO:0000313" key="3">
    <source>
        <dbReference type="Proteomes" id="UP000073492"/>
    </source>
</evidence>
<gene>
    <name evidence="2" type="ORF">AC579_9441</name>
</gene>
<dbReference type="Proteomes" id="UP000073492">
    <property type="component" value="Unassembled WGS sequence"/>
</dbReference>
<feature type="region of interest" description="Disordered" evidence="1">
    <location>
        <begin position="292"/>
        <end position="351"/>
    </location>
</feature>
<keyword evidence="3" id="KW-1185">Reference proteome</keyword>